<evidence type="ECO:0000313" key="1">
    <source>
        <dbReference type="EMBL" id="QHT16093.1"/>
    </source>
</evidence>
<sequence length="41" mass="5001">MKYCKHCKHCKHCKIIKAKKNNNIIIYEYNYIIGYLNINIL</sequence>
<dbReference type="AlphaFoldDB" id="A0A6C0DHR5"/>
<proteinExistence type="predicted"/>
<organism evidence="1">
    <name type="scientific">viral metagenome</name>
    <dbReference type="NCBI Taxonomy" id="1070528"/>
    <lineage>
        <taxon>unclassified sequences</taxon>
        <taxon>metagenomes</taxon>
        <taxon>organismal metagenomes</taxon>
    </lineage>
</organism>
<accession>A0A6C0DHR5</accession>
<protein>
    <submittedName>
        <fullName evidence="1">Uncharacterized protein</fullName>
    </submittedName>
</protein>
<reference evidence="1" key="1">
    <citation type="journal article" date="2020" name="Nature">
        <title>Giant virus diversity and host interactions through global metagenomics.</title>
        <authorList>
            <person name="Schulz F."/>
            <person name="Roux S."/>
            <person name="Paez-Espino D."/>
            <person name="Jungbluth S."/>
            <person name="Walsh D.A."/>
            <person name="Denef V.J."/>
            <person name="McMahon K.D."/>
            <person name="Konstantinidis K.T."/>
            <person name="Eloe-Fadrosh E.A."/>
            <person name="Kyrpides N.C."/>
            <person name="Woyke T."/>
        </authorList>
    </citation>
    <scope>NUCLEOTIDE SEQUENCE</scope>
    <source>
        <strain evidence="1">GVMAG-M-3300023174-182</strain>
    </source>
</reference>
<dbReference type="EMBL" id="MN739615">
    <property type="protein sequence ID" value="QHT16093.1"/>
    <property type="molecule type" value="Genomic_DNA"/>
</dbReference>
<name>A0A6C0DHR5_9ZZZZ</name>